<dbReference type="EMBL" id="GGEC01054714">
    <property type="protein sequence ID" value="MBX35198.1"/>
    <property type="molecule type" value="Transcribed_RNA"/>
</dbReference>
<organism evidence="2">
    <name type="scientific">Rhizophora mucronata</name>
    <name type="common">Asiatic mangrove</name>
    <dbReference type="NCBI Taxonomy" id="61149"/>
    <lineage>
        <taxon>Eukaryota</taxon>
        <taxon>Viridiplantae</taxon>
        <taxon>Streptophyta</taxon>
        <taxon>Embryophyta</taxon>
        <taxon>Tracheophyta</taxon>
        <taxon>Spermatophyta</taxon>
        <taxon>Magnoliopsida</taxon>
        <taxon>eudicotyledons</taxon>
        <taxon>Gunneridae</taxon>
        <taxon>Pentapetalae</taxon>
        <taxon>rosids</taxon>
        <taxon>fabids</taxon>
        <taxon>Malpighiales</taxon>
        <taxon>Rhizophoraceae</taxon>
        <taxon>Rhizophora</taxon>
    </lineage>
</organism>
<accession>A0A2P2MYB1</accession>
<evidence type="ECO:0000256" key="1">
    <source>
        <dbReference type="SAM" id="MobiDB-lite"/>
    </source>
</evidence>
<name>A0A2P2MYB1_RHIMU</name>
<reference evidence="2" key="1">
    <citation type="submission" date="2018-02" db="EMBL/GenBank/DDBJ databases">
        <title>Rhizophora mucronata_Transcriptome.</title>
        <authorList>
            <person name="Meera S.P."/>
            <person name="Sreeshan A."/>
            <person name="Augustine A."/>
        </authorList>
    </citation>
    <scope>NUCLEOTIDE SEQUENCE</scope>
    <source>
        <tissue evidence="2">Leaf</tissue>
    </source>
</reference>
<proteinExistence type="predicted"/>
<protein>
    <submittedName>
        <fullName evidence="2">Uncharacterized protein</fullName>
    </submittedName>
</protein>
<evidence type="ECO:0000313" key="2">
    <source>
        <dbReference type="EMBL" id="MBX35198.1"/>
    </source>
</evidence>
<sequence length="25" mass="2701">MVHNVAKLARKHQKGIPGSQSAVED</sequence>
<dbReference type="AlphaFoldDB" id="A0A2P2MYB1"/>
<feature type="region of interest" description="Disordered" evidence="1">
    <location>
        <begin position="1"/>
        <end position="25"/>
    </location>
</feature>